<gene>
    <name evidence="4" type="ORF">EDD36DRAFT_63458</name>
</gene>
<feature type="compositionally biased region" description="Polar residues" evidence="2">
    <location>
        <begin position="133"/>
        <end position="149"/>
    </location>
</feature>
<feature type="compositionally biased region" description="Low complexity" evidence="2">
    <location>
        <begin position="377"/>
        <end position="399"/>
    </location>
</feature>
<dbReference type="PROSITE" id="PS50103">
    <property type="entry name" value="ZF_C3H1"/>
    <property type="match status" value="1"/>
</dbReference>
<keyword evidence="5" id="KW-1185">Reference proteome</keyword>
<dbReference type="InterPro" id="IPR000571">
    <property type="entry name" value="Znf_CCCH"/>
</dbReference>
<evidence type="ECO:0000259" key="3">
    <source>
        <dbReference type="PROSITE" id="PS50103"/>
    </source>
</evidence>
<reference evidence="4" key="1">
    <citation type="journal article" date="2022" name="bioRxiv">
        <title>Deciphering the potential niche of two novel black yeast fungi from a biological soil crust based on their genomes, phenotypes, and melanin regulation.</title>
        <authorList>
            <consortium name="DOE Joint Genome Institute"/>
            <person name="Carr E.C."/>
            <person name="Barton Q."/>
            <person name="Grambo S."/>
            <person name="Sullivan M."/>
            <person name="Renfro C.M."/>
            <person name="Kuo A."/>
            <person name="Pangilinan J."/>
            <person name="Lipzen A."/>
            <person name="Keymanesh K."/>
            <person name="Savage E."/>
            <person name="Barry K."/>
            <person name="Grigoriev I.V."/>
            <person name="Riekhof W.R."/>
            <person name="Harris S.S."/>
        </authorList>
    </citation>
    <scope>NUCLEOTIDE SEQUENCE</scope>
    <source>
        <strain evidence="4">JF 03-4F</strain>
    </source>
</reference>
<feature type="region of interest" description="Disordered" evidence="2">
    <location>
        <begin position="363"/>
        <end position="415"/>
    </location>
</feature>
<comment type="caution">
    <text evidence="4">The sequence shown here is derived from an EMBL/GenBank/DDBJ whole genome shotgun (WGS) entry which is preliminary data.</text>
</comment>
<evidence type="ECO:0000256" key="1">
    <source>
        <dbReference type="PROSITE-ProRule" id="PRU00723"/>
    </source>
</evidence>
<feature type="region of interest" description="Disordered" evidence="2">
    <location>
        <begin position="113"/>
        <end position="170"/>
    </location>
</feature>
<dbReference type="EMBL" id="MU404359">
    <property type="protein sequence ID" value="KAI1610074.1"/>
    <property type="molecule type" value="Genomic_DNA"/>
</dbReference>
<dbReference type="GO" id="GO:0008270">
    <property type="term" value="F:zinc ion binding"/>
    <property type="evidence" value="ECO:0007669"/>
    <property type="project" value="UniProtKB-KW"/>
</dbReference>
<feature type="zinc finger region" description="C3H1-type" evidence="1">
    <location>
        <begin position="175"/>
        <end position="204"/>
    </location>
</feature>
<proteinExistence type="predicted"/>
<dbReference type="AlphaFoldDB" id="A0AAN6IBY4"/>
<feature type="compositionally biased region" description="Basic residues" evidence="2">
    <location>
        <begin position="402"/>
        <end position="415"/>
    </location>
</feature>
<evidence type="ECO:0000313" key="4">
    <source>
        <dbReference type="EMBL" id="KAI1610074.1"/>
    </source>
</evidence>
<feature type="region of interest" description="Disordered" evidence="2">
    <location>
        <begin position="279"/>
        <end position="306"/>
    </location>
</feature>
<evidence type="ECO:0000256" key="2">
    <source>
        <dbReference type="SAM" id="MobiDB-lite"/>
    </source>
</evidence>
<feature type="compositionally biased region" description="Low complexity" evidence="2">
    <location>
        <begin position="119"/>
        <end position="132"/>
    </location>
</feature>
<accession>A0AAN6IBY4</accession>
<feature type="compositionally biased region" description="Basic and acidic residues" evidence="2">
    <location>
        <begin position="284"/>
        <end position="306"/>
    </location>
</feature>
<protein>
    <recommendedName>
        <fullName evidence="3">C3H1-type domain-containing protein</fullName>
    </recommendedName>
</protein>
<sequence length="415" mass="45436">MANNTTLKPQYFITRQNGALVPLIALDELPANVQIRGVPRSLTAFNIAGMTPLGFCESRHQFYVVEGVNNTKYDHFSGVLPSRASIPQASKPVVSFPTDQATSPFVLPAASPFPEQHLNDSSSNSTISFNQSAATATRTSANPSATTSPEPAAVPAWRKNAAPEDVKPPTSVPITGQKVYCSYWLRKGECDFAQQGCIYKHEMPTDLETLLTVGFTDIPLWYRQRHGLGSLHVENGQSKPSFGIVGPNAAARGFRVGDDAKRTIRNQLGSSYHGRGLGGFNRYNGRDAKKAEQERENERKSEEEKMAAALKLDEAEEKERKALMEKYKSLKPERRSVLVEHEDLASDTFSNGEEPNDLMAQIRRKEQAGWEEEQAERLAAASAEASSNKTTTKKATPGKGKTGAKRGRGGAARKK</sequence>
<keyword evidence="1" id="KW-0862">Zinc</keyword>
<keyword evidence="1" id="KW-0863">Zinc-finger</keyword>
<evidence type="ECO:0000313" key="5">
    <source>
        <dbReference type="Proteomes" id="UP001203852"/>
    </source>
</evidence>
<organism evidence="4 5">
    <name type="scientific">Exophiala viscosa</name>
    <dbReference type="NCBI Taxonomy" id="2486360"/>
    <lineage>
        <taxon>Eukaryota</taxon>
        <taxon>Fungi</taxon>
        <taxon>Dikarya</taxon>
        <taxon>Ascomycota</taxon>
        <taxon>Pezizomycotina</taxon>
        <taxon>Eurotiomycetes</taxon>
        <taxon>Chaetothyriomycetidae</taxon>
        <taxon>Chaetothyriales</taxon>
        <taxon>Herpotrichiellaceae</taxon>
        <taxon>Exophiala</taxon>
    </lineage>
</organism>
<dbReference type="Proteomes" id="UP001203852">
    <property type="component" value="Unassembled WGS sequence"/>
</dbReference>
<keyword evidence="1" id="KW-0479">Metal-binding</keyword>
<feature type="domain" description="C3H1-type" evidence="3">
    <location>
        <begin position="175"/>
        <end position="204"/>
    </location>
</feature>
<name>A0AAN6IBY4_9EURO</name>